<dbReference type="AlphaFoldDB" id="A0A8H3C4G9"/>
<keyword evidence="6 7" id="KW-0539">Nucleus</keyword>
<dbReference type="Pfam" id="PF25005">
    <property type="entry name" value="PSF2_N"/>
    <property type="match status" value="1"/>
</dbReference>
<gene>
    <name evidence="10" type="ORF">RDB_LOCUS67041</name>
</gene>
<evidence type="ECO:0000256" key="1">
    <source>
        <dbReference type="ARBA" id="ARBA00004123"/>
    </source>
</evidence>
<organism evidence="10 11">
    <name type="scientific">Rhizoctonia solani</name>
    <dbReference type="NCBI Taxonomy" id="456999"/>
    <lineage>
        <taxon>Eukaryota</taxon>
        <taxon>Fungi</taxon>
        <taxon>Dikarya</taxon>
        <taxon>Basidiomycota</taxon>
        <taxon>Agaricomycotina</taxon>
        <taxon>Agaricomycetes</taxon>
        <taxon>Cantharellales</taxon>
        <taxon>Ceratobasidiaceae</taxon>
        <taxon>Rhizoctonia</taxon>
    </lineage>
</organism>
<dbReference type="PANTHER" id="PTHR12772">
    <property type="entry name" value="DNA REPLICATION COMPLEX GINS PROTEIN PSF2"/>
    <property type="match status" value="1"/>
</dbReference>
<feature type="domain" description="GINS subunit" evidence="8">
    <location>
        <begin position="75"/>
        <end position="176"/>
    </location>
</feature>
<comment type="similarity">
    <text evidence="2 7">Belongs to the GINS2/PSF2 family.</text>
</comment>
<dbReference type="InterPro" id="IPR021151">
    <property type="entry name" value="GINS_A"/>
</dbReference>
<evidence type="ECO:0000259" key="9">
    <source>
        <dbReference type="Pfam" id="PF25005"/>
    </source>
</evidence>
<feature type="domain" description="DNA replication complex GINS protein PSF2 N-terminal" evidence="9">
    <location>
        <begin position="12"/>
        <end position="71"/>
    </location>
</feature>
<evidence type="ECO:0000256" key="2">
    <source>
        <dbReference type="ARBA" id="ARBA00010565"/>
    </source>
</evidence>
<keyword evidence="4 7" id="KW-0235">DNA replication</keyword>
<evidence type="ECO:0000313" key="10">
    <source>
        <dbReference type="EMBL" id="CAE6474657.1"/>
    </source>
</evidence>
<dbReference type="CDD" id="cd11712">
    <property type="entry name" value="GINS_A_psf2"/>
    <property type="match status" value="1"/>
</dbReference>
<sequence length="209" mass="23700">MALPPALLHGTTPQELEFIASEELVSIVPTVSMERIRLMSGVYGPFRPPARVKIPLWFAASLKLKRKCYIVPPDWLNVEWLQEKLKEETTQDSFSKMPFRYLEISKILLDVAYEDITSSEKVRNLLKDIREARQAKLRAGLKDLDHLQLSFPNICAMEINELRPFFIKAMEVKGKLFGAPLEGDTTMAGTADATFGSNWANSTYDMDTS</sequence>
<evidence type="ECO:0000256" key="3">
    <source>
        <dbReference type="ARBA" id="ARBA00015139"/>
    </source>
</evidence>
<keyword evidence="5" id="KW-0159">Chromosome partition</keyword>
<dbReference type="SUPFAM" id="SSF158573">
    <property type="entry name" value="GINS helical bundle-like"/>
    <property type="match status" value="1"/>
</dbReference>
<accession>A0A8H3C4G9</accession>
<dbReference type="FunFam" id="1.20.58.1020:FF:000001">
    <property type="entry name" value="DNA replication complex GINS protein PSF2"/>
    <property type="match status" value="1"/>
</dbReference>
<dbReference type="GO" id="GO:0006260">
    <property type="term" value="P:DNA replication"/>
    <property type="evidence" value="ECO:0007669"/>
    <property type="project" value="UniProtKB-KW"/>
</dbReference>
<dbReference type="InterPro" id="IPR056784">
    <property type="entry name" value="PSF2_N"/>
</dbReference>
<comment type="subcellular location">
    <subcellularLocation>
        <location evidence="1 7">Nucleus</location>
    </subcellularLocation>
</comment>
<dbReference type="Gene3D" id="1.20.58.1020">
    <property type="match status" value="1"/>
</dbReference>
<dbReference type="Pfam" id="PF05916">
    <property type="entry name" value="Sld5"/>
    <property type="match status" value="1"/>
</dbReference>
<dbReference type="GO" id="GO:0007059">
    <property type="term" value="P:chromosome segregation"/>
    <property type="evidence" value="ECO:0007669"/>
    <property type="project" value="UniProtKB-KW"/>
</dbReference>
<evidence type="ECO:0000256" key="5">
    <source>
        <dbReference type="ARBA" id="ARBA00022829"/>
    </source>
</evidence>
<proteinExistence type="inferred from homology"/>
<evidence type="ECO:0000259" key="8">
    <source>
        <dbReference type="Pfam" id="PF05916"/>
    </source>
</evidence>
<dbReference type="Gene3D" id="3.40.5.50">
    <property type="match status" value="1"/>
</dbReference>
<protein>
    <recommendedName>
        <fullName evidence="3 7">DNA replication complex GINS protein PSF2</fullName>
    </recommendedName>
</protein>
<dbReference type="FunFam" id="3.40.5.50:FF:000001">
    <property type="entry name" value="DNA replication complex GINS protein PSF2"/>
    <property type="match status" value="1"/>
</dbReference>
<evidence type="ECO:0000256" key="6">
    <source>
        <dbReference type="ARBA" id="ARBA00023242"/>
    </source>
</evidence>
<dbReference type="PIRSF" id="PIRSF028998">
    <property type="entry name" value="GINS_Psf2_subgr"/>
    <property type="match status" value="1"/>
</dbReference>
<name>A0A8H3C4G9_9AGAM</name>
<evidence type="ECO:0000313" key="11">
    <source>
        <dbReference type="Proteomes" id="UP000663850"/>
    </source>
</evidence>
<reference evidence="10" key="1">
    <citation type="submission" date="2021-01" db="EMBL/GenBank/DDBJ databases">
        <authorList>
            <person name="Kaushik A."/>
        </authorList>
    </citation>
    <scope>NUCLEOTIDE SEQUENCE</scope>
    <source>
        <strain evidence="10">Type strain: AG8-Rh-89/</strain>
    </source>
</reference>
<dbReference type="GO" id="GO:0000811">
    <property type="term" value="C:GINS complex"/>
    <property type="evidence" value="ECO:0007669"/>
    <property type="project" value="TreeGrafter"/>
</dbReference>
<dbReference type="EMBL" id="CAJMWZ010003453">
    <property type="protein sequence ID" value="CAE6474657.1"/>
    <property type="molecule type" value="Genomic_DNA"/>
</dbReference>
<dbReference type="InterPro" id="IPR007257">
    <property type="entry name" value="GINS_Psf2"/>
</dbReference>
<dbReference type="PANTHER" id="PTHR12772:SF0">
    <property type="entry name" value="DNA REPLICATION COMPLEX GINS PROTEIN PSF2"/>
    <property type="match status" value="1"/>
</dbReference>
<dbReference type="CDD" id="cd21694">
    <property type="entry name" value="GINS_B_Psf2"/>
    <property type="match status" value="1"/>
</dbReference>
<evidence type="ECO:0000256" key="4">
    <source>
        <dbReference type="ARBA" id="ARBA00022705"/>
    </source>
</evidence>
<comment type="subunit">
    <text evidence="7">Component of the GINS complex.</text>
</comment>
<evidence type="ECO:0000256" key="7">
    <source>
        <dbReference type="PIRNR" id="PIRNR028998"/>
    </source>
</evidence>
<dbReference type="InterPro" id="IPR036224">
    <property type="entry name" value="GINS_bundle-like_dom_sf"/>
</dbReference>
<comment type="caution">
    <text evidence="10">The sequence shown here is derived from an EMBL/GenBank/DDBJ whole genome shotgun (WGS) entry which is preliminary data.</text>
</comment>
<dbReference type="SUPFAM" id="SSF160059">
    <property type="entry name" value="PriA/YqbF domain"/>
    <property type="match status" value="1"/>
</dbReference>
<dbReference type="Proteomes" id="UP000663850">
    <property type="component" value="Unassembled WGS sequence"/>
</dbReference>
<dbReference type="GO" id="GO:0000727">
    <property type="term" value="P:double-strand break repair via break-induced replication"/>
    <property type="evidence" value="ECO:0007669"/>
    <property type="project" value="TreeGrafter"/>
</dbReference>